<dbReference type="SUPFAM" id="SSF56176">
    <property type="entry name" value="FAD-binding/transporter-associated domain-like"/>
    <property type="match status" value="1"/>
</dbReference>
<feature type="compositionally biased region" description="Basic and acidic residues" evidence="11">
    <location>
        <begin position="462"/>
        <end position="478"/>
    </location>
</feature>
<accession>A0A849ANK6</accession>
<feature type="region of interest" description="Disordered" evidence="11">
    <location>
        <begin position="441"/>
        <end position="589"/>
    </location>
</feature>
<dbReference type="Pfam" id="PF03471">
    <property type="entry name" value="CorC_HlyC"/>
    <property type="match status" value="1"/>
</dbReference>
<dbReference type="InterPro" id="IPR000644">
    <property type="entry name" value="CBS_dom"/>
</dbReference>
<feature type="domain" description="CNNM transmembrane" evidence="13">
    <location>
        <begin position="1"/>
        <end position="202"/>
    </location>
</feature>
<feature type="compositionally biased region" description="Basic and acidic residues" evidence="11">
    <location>
        <begin position="552"/>
        <end position="589"/>
    </location>
</feature>
<dbReference type="Pfam" id="PF01595">
    <property type="entry name" value="CNNM"/>
    <property type="match status" value="1"/>
</dbReference>
<evidence type="ECO:0000256" key="11">
    <source>
        <dbReference type="SAM" id="MobiDB-lite"/>
    </source>
</evidence>
<evidence type="ECO:0000259" key="13">
    <source>
        <dbReference type="PROSITE" id="PS51846"/>
    </source>
</evidence>
<sequence length="589" mass="62267">MIELLLLFLALLMVLGCGIFVAAEFSFITVDRPSVERAAAGGDRTANGVLHGLRSLSTQLSGAQLGITITNLAIGFLAEPAIANLLHDPLESVGVPSGTVPAVAVIVAMVLSTAGTMVIGELVPKNLAIALPMRTARSVQGFMRGFTAVTRPAIAVLNGAANAALRRMGIEPTEELASARSPQELSFLVEHSAQAGVLPADTARLLRRSLEFGEHRASDVMTPRSTVHFVGPDDSLADVVRLVRATGHSRFPVLDAATDEVIGVISTGQLLRVPAPKRADTSVRSAMRSALLVPASVDLDSLLGQLRGSSQQLAVVIDEYGGVDGVVTLEDLVEELVGAVDDEHDTRTAPVREVVPGTWELSGLLRPDEIRDAIAVELPEDEEYETLGGLIVDRLGRLAQVGDVVRLQLYDEDAAPYEVELKVLAMDDLRVDQVRVTVHRDTHSRNAHDGKNFDGNDFDGNEGGRDNRDANEGRRDINAGDANAGDVDRTATRGDTGDRDVNASDVNASDANAADPSTGDVDTTAARGTGDRDVNAGDATTGDVDTPGARGDIADTADRADRANRARQADRAHRARQADGENEAGEQRG</sequence>
<evidence type="ECO:0000256" key="2">
    <source>
        <dbReference type="ARBA" id="ARBA00006337"/>
    </source>
</evidence>
<dbReference type="EMBL" id="JABENB010000003">
    <property type="protein sequence ID" value="NNG40991.1"/>
    <property type="molecule type" value="Genomic_DNA"/>
</dbReference>
<dbReference type="RefSeq" id="WP_171157881.1">
    <property type="nucleotide sequence ID" value="NZ_JABENB010000003.1"/>
</dbReference>
<dbReference type="PROSITE" id="PS51846">
    <property type="entry name" value="CNNM"/>
    <property type="match status" value="1"/>
</dbReference>
<proteinExistence type="inferred from homology"/>
<keyword evidence="7 9" id="KW-0129">CBS domain</keyword>
<evidence type="ECO:0000256" key="1">
    <source>
        <dbReference type="ARBA" id="ARBA00004651"/>
    </source>
</evidence>
<feature type="compositionally biased region" description="Low complexity" evidence="11">
    <location>
        <begin position="503"/>
        <end position="515"/>
    </location>
</feature>
<feature type="compositionally biased region" description="Basic and acidic residues" evidence="11">
    <location>
        <begin position="441"/>
        <end position="454"/>
    </location>
</feature>
<name>A0A849ANK6_9MICO</name>
<dbReference type="Gene3D" id="3.10.580.10">
    <property type="entry name" value="CBS-domain"/>
    <property type="match status" value="1"/>
</dbReference>
<feature type="compositionally biased region" description="Basic and acidic residues" evidence="11">
    <location>
        <begin position="486"/>
        <end position="502"/>
    </location>
</feature>
<dbReference type="SMART" id="SM00116">
    <property type="entry name" value="CBS"/>
    <property type="match status" value="1"/>
</dbReference>
<dbReference type="PROSITE" id="PS51371">
    <property type="entry name" value="CBS"/>
    <property type="match status" value="2"/>
</dbReference>
<gene>
    <name evidence="14" type="ORF">HJ588_17160</name>
</gene>
<evidence type="ECO:0000256" key="4">
    <source>
        <dbReference type="ARBA" id="ARBA00022692"/>
    </source>
</evidence>
<evidence type="ECO:0000313" key="14">
    <source>
        <dbReference type="EMBL" id="NNG40991.1"/>
    </source>
</evidence>
<dbReference type="AlphaFoldDB" id="A0A849ANK6"/>
<evidence type="ECO:0000256" key="7">
    <source>
        <dbReference type="ARBA" id="ARBA00023122"/>
    </source>
</evidence>
<dbReference type="PANTHER" id="PTHR43099">
    <property type="entry name" value="UPF0053 PROTEIN YRKA"/>
    <property type="match status" value="1"/>
</dbReference>
<evidence type="ECO:0000259" key="12">
    <source>
        <dbReference type="PROSITE" id="PS51371"/>
    </source>
</evidence>
<evidence type="ECO:0000256" key="6">
    <source>
        <dbReference type="ARBA" id="ARBA00022989"/>
    </source>
</evidence>
<dbReference type="SUPFAM" id="SSF54631">
    <property type="entry name" value="CBS-domain pair"/>
    <property type="match status" value="1"/>
</dbReference>
<comment type="subcellular location">
    <subcellularLocation>
        <location evidence="1">Cell membrane</location>
        <topology evidence="1">Multi-pass membrane protein</topology>
    </subcellularLocation>
</comment>
<dbReference type="InterPro" id="IPR044751">
    <property type="entry name" value="Ion_transp-like_CBS"/>
</dbReference>
<dbReference type="PANTHER" id="PTHR43099:SF6">
    <property type="entry name" value="UPF0053 PROTEIN RV1842C"/>
    <property type="match status" value="1"/>
</dbReference>
<keyword evidence="8 10" id="KW-0472">Membrane</keyword>
<dbReference type="Pfam" id="PF00571">
    <property type="entry name" value="CBS"/>
    <property type="match status" value="2"/>
</dbReference>
<dbReference type="GO" id="GO:0050660">
    <property type="term" value="F:flavin adenine dinucleotide binding"/>
    <property type="evidence" value="ECO:0007669"/>
    <property type="project" value="InterPro"/>
</dbReference>
<comment type="caution">
    <text evidence="14">The sequence shown here is derived from an EMBL/GenBank/DDBJ whole genome shotgun (WGS) entry which is preliminary data.</text>
</comment>
<evidence type="ECO:0000256" key="9">
    <source>
        <dbReference type="PROSITE-ProRule" id="PRU00703"/>
    </source>
</evidence>
<dbReference type="CDD" id="cd04590">
    <property type="entry name" value="CBS_pair_CorC_HlyC_assoc"/>
    <property type="match status" value="1"/>
</dbReference>
<dbReference type="InterPro" id="IPR005170">
    <property type="entry name" value="Transptr-assoc_dom"/>
</dbReference>
<evidence type="ECO:0000256" key="10">
    <source>
        <dbReference type="PROSITE-ProRule" id="PRU01193"/>
    </source>
</evidence>
<feature type="domain" description="CBS" evidence="12">
    <location>
        <begin position="221"/>
        <end position="281"/>
    </location>
</feature>
<dbReference type="Proteomes" id="UP000557772">
    <property type="component" value="Unassembled WGS sequence"/>
</dbReference>
<dbReference type="InterPro" id="IPR046342">
    <property type="entry name" value="CBS_dom_sf"/>
</dbReference>
<keyword evidence="5" id="KW-0677">Repeat</keyword>
<evidence type="ECO:0000313" key="15">
    <source>
        <dbReference type="Proteomes" id="UP000557772"/>
    </source>
</evidence>
<dbReference type="InterPro" id="IPR002550">
    <property type="entry name" value="CNNM"/>
</dbReference>
<dbReference type="InterPro" id="IPR016169">
    <property type="entry name" value="FAD-bd_PCMH_sub2"/>
</dbReference>
<protein>
    <submittedName>
        <fullName evidence="14">DUF21 domain-containing protein</fullName>
    </submittedName>
</protein>
<keyword evidence="3" id="KW-1003">Cell membrane</keyword>
<dbReference type="InterPro" id="IPR051676">
    <property type="entry name" value="UPF0053_domain"/>
</dbReference>
<reference evidence="14 15" key="1">
    <citation type="submission" date="2020-05" db="EMBL/GenBank/DDBJ databases">
        <title>Flexivirga sp. ID2601S isolated from air conditioner.</title>
        <authorList>
            <person name="Kim D.H."/>
        </authorList>
    </citation>
    <scope>NUCLEOTIDE SEQUENCE [LARGE SCALE GENOMIC DNA]</scope>
    <source>
        <strain evidence="14 15">ID2601S</strain>
    </source>
</reference>
<dbReference type="GO" id="GO:0005886">
    <property type="term" value="C:plasma membrane"/>
    <property type="evidence" value="ECO:0007669"/>
    <property type="project" value="UniProtKB-SubCell"/>
</dbReference>
<keyword evidence="6 10" id="KW-1133">Transmembrane helix</keyword>
<feature type="domain" description="CBS" evidence="12">
    <location>
        <begin position="286"/>
        <end position="346"/>
    </location>
</feature>
<organism evidence="14 15">
    <name type="scientific">Flexivirga aerilata</name>
    <dbReference type="NCBI Taxonomy" id="1656889"/>
    <lineage>
        <taxon>Bacteria</taxon>
        <taxon>Bacillati</taxon>
        <taxon>Actinomycetota</taxon>
        <taxon>Actinomycetes</taxon>
        <taxon>Micrococcales</taxon>
        <taxon>Dermacoccaceae</taxon>
        <taxon>Flexivirga</taxon>
    </lineage>
</organism>
<evidence type="ECO:0000256" key="5">
    <source>
        <dbReference type="ARBA" id="ARBA00022737"/>
    </source>
</evidence>
<keyword evidence="4 10" id="KW-0812">Transmembrane</keyword>
<evidence type="ECO:0000256" key="8">
    <source>
        <dbReference type="ARBA" id="ARBA00023136"/>
    </source>
</evidence>
<comment type="similarity">
    <text evidence="2">Belongs to the UPF0053 family.</text>
</comment>
<keyword evidence="15" id="KW-1185">Reference proteome</keyword>
<dbReference type="InterPro" id="IPR036318">
    <property type="entry name" value="FAD-bd_PCMH-like_sf"/>
</dbReference>
<dbReference type="SMART" id="SM01091">
    <property type="entry name" value="CorC_HlyC"/>
    <property type="match status" value="1"/>
</dbReference>
<evidence type="ECO:0000256" key="3">
    <source>
        <dbReference type="ARBA" id="ARBA00022475"/>
    </source>
</evidence>
<dbReference type="Gene3D" id="3.30.465.10">
    <property type="match status" value="1"/>
</dbReference>